<evidence type="ECO:0000313" key="2">
    <source>
        <dbReference type="Proteomes" id="UP000032361"/>
    </source>
</evidence>
<gene>
    <name evidence="1" type="ORF">PK35_10325</name>
</gene>
<dbReference type="RefSeq" id="WP_044626634.1">
    <property type="nucleotide sequence ID" value="NZ_JTDV01000008.1"/>
</dbReference>
<dbReference type="STRING" id="1382798.PK35_10325"/>
<accession>A0A0D7W1K9</accession>
<name>A0A0D7W1K9_9FLAO</name>
<dbReference type="PATRIC" id="fig|1382798.3.peg.3416"/>
<evidence type="ECO:0000313" key="1">
    <source>
        <dbReference type="EMBL" id="KJD32588.1"/>
    </source>
</evidence>
<sequence length="204" mass="22758">MFKKHYITFLIVALSFFGMVSQKQNQQPNQEILVQFTGNTLESGAVDYVVSEIKEKLQDLGIQQVEVKKEASGALRISYFSDTAVSQIKASLVAEGELKIDFNNTSKSNSTNNPSNTDDLAYNFDVYEIQKSNHSGWDFNAVSISAFDTKSDIYSNTNGFAVAFHLKNENTLTKKRVKSSQYIALAVQHISHKIPEVRAGPFCV</sequence>
<dbReference type="OrthoDB" id="1144910at2"/>
<comment type="caution">
    <text evidence="1">The sequence shown here is derived from an EMBL/GenBank/DDBJ whole genome shotgun (WGS) entry which is preliminary data.</text>
</comment>
<dbReference type="AlphaFoldDB" id="A0A0D7W1K9"/>
<protein>
    <submittedName>
        <fullName evidence="1">Uncharacterized protein</fullName>
    </submittedName>
</protein>
<reference evidence="1 2" key="1">
    <citation type="journal article" date="2015" name="Antonie Van Leeuwenhoek">
        <title>Tamlana nanhaiensis sp. nov., isolated from surface seawater collected from the South China Sea.</title>
        <authorList>
            <person name="Liu X."/>
            <person name="Lai Q."/>
            <person name="Du Y."/>
            <person name="Li G."/>
            <person name="Sun F."/>
            <person name="Shao Z."/>
        </authorList>
    </citation>
    <scope>NUCLEOTIDE SEQUENCE [LARGE SCALE GENOMIC DNA]</scope>
    <source>
        <strain evidence="1 2">FHC16</strain>
    </source>
</reference>
<dbReference type="Proteomes" id="UP000032361">
    <property type="component" value="Unassembled WGS sequence"/>
</dbReference>
<proteinExistence type="predicted"/>
<organism evidence="1 2">
    <name type="scientific">Neotamlana nanhaiensis</name>
    <dbReference type="NCBI Taxonomy" id="1382798"/>
    <lineage>
        <taxon>Bacteria</taxon>
        <taxon>Pseudomonadati</taxon>
        <taxon>Bacteroidota</taxon>
        <taxon>Flavobacteriia</taxon>
        <taxon>Flavobacteriales</taxon>
        <taxon>Flavobacteriaceae</taxon>
        <taxon>Neotamlana</taxon>
    </lineage>
</organism>
<keyword evidence="2" id="KW-1185">Reference proteome</keyword>
<dbReference type="EMBL" id="JTDV01000008">
    <property type="protein sequence ID" value="KJD32588.1"/>
    <property type="molecule type" value="Genomic_DNA"/>
</dbReference>